<protein>
    <submittedName>
        <fullName evidence="3">CocE/NonD family hydrolase</fullName>
    </submittedName>
</protein>
<reference evidence="3 4" key="1">
    <citation type="submission" date="2024-06" db="EMBL/GenBank/DDBJ databases">
        <authorList>
            <person name="Campbell A.G."/>
        </authorList>
    </citation>
    <scope>NUCLEOTIDE SEQUENCE [LARGE SCALE GENOMIC DNA]</scope>
    <source>
        <strain evidence="3 4">EM12</strain>
    </source>
</reference>
<dbReference type="InterPro" id="IPR050261">
    <property type="entry name" value="FrsA_esterase"/>
</dbReference>
<dbReference type="GO" id="GO:0016787">
    <property type="term" value="F:hydrolase activity"/>
    <property type="evidence" value="ECO:0007669"/>
    <property type="project" value="UniProtKB-KW"/>
</dbReference>
<proteinExistence type="predicted"/>
<dbReference type="Proteomes" id="UP001480955">
    <property type="component" value="Unassembled WGS sequence"/>
</dbReference>
<evidence type="ECO:0000259" key="2">
    <source>
        <dbReference type="Pfam" id="PF02129"/>
    </source>
</evidence>
<accession>A0ABV1QLB1</accession>
<name>A0ABV1QLB1_9HYPH</name>
<evidence type="ECO:0000256" key="1">
    <source>
        <dbReference type="ARBA" id="ARBA00022801"/>
    </source>
</evidence>
<dbReference type="SUPFAM" id="SSF53474">
    <property type="entry name" value="alpha/beta-Hydrolases"/>
    <property type="match status" value="1"/>
</dbReference>
<dbReference type="PANTHER" id="PTHR22946">
    <property type="entry name" value="DIENELACTONE HYDROLASE DOMAIN-CONTAINING PROTEIN-RELATED"/>
    <property type="match status" value="1"/>
</dbReference>
<keyword evidence="4" id="KW-1185">Reference proteome</keyword>
<dbReference type="InterPro" id="IPR029058">
    <property type="entry name" value="AB_hydrolase_fold"/>
</dbReference>
<dbReference type="RefSeq" id="WP_350394058.1">
    <property type="nucleotide sequence ID" value="NZ_JBELQE010000057.1"/>
</dbReference>
<dbReference type="InterPro" id="IPR000383">
    <property type="entry name" value="Xaa-Pro-like_dom"/>
</dbReference>
<comment type="caution">
    <text evidence="3">The sequence shown here is derived from an EMBL/GenBank/DDBJ whole genome shotgun (WGS) entry which is preliminary data.</text>
</comment>
<dbReference type="Pfam" id="PF02129">
    <property type="entry name" value="Peptidase_S15"/>
    <property type="match status" value="1"/>
</dbReference>
<dbReference type="Gene3D" id="3.40.50.1820">
    <property type="entry name" value="alpha/beta hydrolase"/>
    <property type="match status" value="1"/>
</dbReference>
<dbReference type="PANTHER" id="PTHR22946:SF9">
    <property type="entry name" value="POLYKETIDE TRANSFERASE AF380"/>
    <property type="match status" value="1"/>
</dbReference>
<sequence length="360" mass="38751">MLVLRGDPARPVNLKVRLFLPPGAGPFPLVVWNHGSDGRGADQDMHNVGTHYGTYYFLARGYAVAHPLLRGYGGSGGRIQVSGCDMESLGRQDARDIAAVIAQLEQQPQISGQRVLVAGGSFGGWNTLAVGALNDPHVAGLVNFYGGVRTSNCSASDAALVSGARDFGRATRIPSLWLYGDNDRLFPRATWQAMYAAYRAEGGPAELVPFGTFMSNSHKLLSYPQGIAVVSPRLDGFLSRLGLPTRVLYPQYMPSSQPRRTQFAAVDDVAAVPYLSEQGREAYRAFLSRPFPRAAVLAPGGVLASANGGFDPLARALAICQRYSRQCRPYAVDGDVVWRATALPKQAHLRSRTVPAPARP</sequence>
<evidence type="ECO:0000313" key="3">
    <source>
        <dbReference type="EMBL" id="MER2250172.1"/>
    </source>
</evidence>
<evidence type="ECO:0000313" key="4">
    <source>
        <dbReference type="Proteomes" id="UP001480955"/>
    </source>
</evidence>
<keyword evidence="1 3" id="KW-0378">Hydrolase</keyword>
<organism evidence="3 4">
    <name type="scientific">Methylorubrum podarium</name>
    <dbReference type="NCBI Taxonomy" id="200476"/>
    <lineage>
        <taxon>Bacteria</taxon>
        <taxon>Pseudomonadati</taxon>
        <taxon>Pseudomonadota</taxon>
        <taxon>Alphaproteobacteria</taxon>
        <taxon>Hyphomicrobiales</taxon>
        <taxon>Methylobacteriaceae</taxon>
        <taxon>Methylorubrum</taxon>
    </lineage>
</organism>
<gene>
    <name evidence="3" type="ORF">ABS772_09655</name>
</gene>
<feature type="domain" description="Xaa-Pro dipeptidyl-peptidase-like" evidence="2">
    <location>
        <begin position="12"/>
        <end position="143"/>
    </location>
</feature>
<dbReference type="EMBL" id="JBELQE010000057">
    <property type="protein sequence ID" value="MER2250172.1"/>
    <property type="molecule type" value="Genomic_DNA"/>
</dbReference>